<dbReference type="GO" id="GO:0016020">
    <property type="term" value="C:membrane"/>
    <property type="evidence" value="ECO:0007669"/>
    <property type="project" value="UniProtKB-SubCell"/>
</dbReference>
<feature type="transmembrane region" description="Helical" evidence="6">
    <location>
        <begin position="106"/>
        <end position="128"/>
    </location>
</feature>
<feature type="transmembrane region" description="Helical" evidence="6">
    <location>
        <begin position="184"/>
        <end position="207"/>
    </location>
</feature>
<dbReference type="Pfam" id="PF04930">
    <property type="entry name" value="FUN14"/>
    <property type="match status" value="1"/>
</dbReference>
<evidence type="ECO:0000256" key="5">
    <source>
        <dbReference type="ARBA" id="ARBA00023136"/>
    </source>
</evidence>
<dbReference type="RefSeq" id="XP_016607328.1">
    <property type="nucleotide sequence ID" value="XM_016753749.1"/>
</dbReference>
<keyword evidence="4 6" id="KW-1133">Transmembrane helix</keyword>
<feature type="transmembrane region" description="Helical" evidence="6">
    <location>
        <begin position="157"/>
        <end position="177"/>
    </location>
</feature>
<dbReference type="InterPro" id="IPR007014">
    <property type="entry name" value="FUN14"/>
</dbReference>
<dbReference type="OrthoDB" id="163794at2759"/>
<evidence type="ECO:0000313" key="7">
    <source>
        <dbReference type="EMBL" id="KNC99288.1"/>
    </source>
</evidence>
<evidence type="ECO:0008006" key="9">
    <source>
        <dbReference type="Google" id="ProtNLM"/>
    </source>
</evidence>
<sequence length="265" mass="28253">MNLFPIAAPHMGRSLIRTCTSSNLVASAGKRLTAIGGQKTLSTHWAACATTTQLMFSSSRSLHGRGATIHFSAPDLLVAPRCPMKNQRHETHKDQKEGRSQKPRSLTAAILSALGGTSAVVAASVWVAPSPPTKAYPSQKEVVVDADDTVPSPPARWFSNPELMTFGGALGICTGYFTKKVSKLVAFAVGAGFVLLQLLVHAGFITVQWSKGQKYFNKVAGADEHGHVPPSRVTMMSKSVLRWLTADLPFASAFIVGFCAGLKYG</sequence>
<dbReference type="Proteomes" id="UP000053201">
    <property type="component" value="Unassembled WGS sequence"/>
</dbReference>
<protein>
    <recommendedName>
        <fullName evidence="9">FUN14 family protein</fullName>
    </recommendedName>
</protein>
<dbReference type="eggNOG" id="KOG4099">
    <property type="taxonomic scope" value="Eukaryota"/>
</dbReference>
<evidence type="ECO:0000256" key="1">
    <source>
        <dbReference type="ARBA" id="ARBA00004370"/>
    </source>
</evidence>
<evidence type="ECO:0000256" key="4">
    <source>
        <dbReference type="ARBA" id="ARBA00022989"/>
    </source>
</evidence>
<feature type="transmembrane region" description="Helical" evidence="6">
    <location>
        <begin position="240"/>
        <end position="262"/>
    </location>
</feature>
<accession>A0A0L0HEU6</accession>
<evidence type="ECO:0000256" key="2">
    <source>
        <dbReference type="ARBA" id="ARBA00009160"/>
    </source>
</evidence>
<dbReference type="PANTHER" id="PTHR21346">
    <property type="entry name" value="FUN14 DOMAIN CONTAINING"/>
    <property type="match status" value="1"/>
</dbReference>
<name>A0A0L0HEU6_SPIPD</name>
<organism evidence="7 8">
    <name type="scientific">Spizellomyces punctatus (strain DAOM BR117)</name>
    <dbReference type="NCBI Taxonomy" id="645134"/>
    <lineage>
        <taxon>Eukaryota</taxon>
        <taxon>Fungi</taxon>
        <taxon>Fungi incertae sedis</taxon>
        <taxon>Chytridiomycota</taxon>
        <taxon>Chytridiomycota incertae sedis</taxon>
        <taxon>Chytridiomycetes</taxon>
        <taxon>Spizellomycetales</taxon>
        <taxon>Spizellomycetaceae</taxon>
        <taxon>Spizellomyces</taxon>
    </lineage>
</organism>
<dbReference type="EMBL" id="KQ257458">
    <property type="protein sequence ID" value="KNC99288.1"/>
    <property type="molecule type" value="Genomic_DNA"/>
</dbReference>
<dbReference type="OMA" id="FYELTFG"/>
<comment type="subcellular location">
    <subcellularLocation>
        <location evidence="1">Membrane</location>
    </subcellularLocation>
</comment>
<dbReference type="GeneID" id="27688907"/>
<keyword evidence="5 6" id="KW-0472">Membrane</keyword>
<dbReference type="PANTHER" id="PTHR21346:SF10">
    <property type="entry name" value="TRANSMEMBRANE PROTEIN"/>
    <property type="match status" value="1"/>
</dbReference>
<keyword evidence="3 6" id="KW-0812">Transmembrane</keyword>
<evidence type="ECO:0000256" key="3">
    <source>
        <dbReference type="ARBA" id="ARBA00022692"/>
    </source>
</evidence>
<evidence type="ECO:0000256" key="6">
    <source>
        <dbReference type="SAM" id="Phobius"/>
    </source>
</evidence>
<dbReference type="InParanoid" id="A0A0L0HEU6"/>
<reference evidence="7 8" key="1">
    <citation type="submission" date="2009-08" db="EMBL/GenBank/DDBJ databases">
        <title>The Genome Sequence of Spizellomyces punctatus strain DAOM BR117.</title>
        <authorList>
            <consortium name="The Broad Institute Genome Sequencing Platform"/>
            <person name="Russ C."/>
            <person name="Cuomo C."/>
            <person name="Shea T."/>
            <person name="Young S.K."/>
            <person name="Zeng Q."/>
            <person name="Koehrsen M."/>
            <person name="Haas B."/>
            <person name="Borodovsky M."/>
            <person name="Guigo R."/>
            <person name="Alvarado L."/>
            <person name="Berlin A."/>
            <person name="Bochicchio J."/>
            <person name="Borenstein D."/>
            <person name="Chapman S."/>
            <person name="Chen Z."/>
            <person name="Engels R."/>
            <person name="Freedman E."/>
            <person name="Gellesch M."/>
            <person name="Goldberg J."/>
            <person name="Griggs A."/>
            <person name="Gujja S."/>
            <person name="Heiman D."/>
            <person name="Hepburn T."/>
            <person name="Howarth C."/>
            <person name="Jen D."/>
            <person name="Larson L."/>
            <person name="Lewis B."/>
            <person name="Mehta T."/>
            <person name="Park D."/>
            <person name="Pearson M."/>
            <person name="Roberts A."/>
            <person name="Saif S."/>
            <person name="Shenoy N."/>
            <person name="Sisk P."/>
            <person name="Stolte C."/>
            <person name="Sykes S."/>
            <person name="Thomson T."/>
            <person name="Walk T."/>
            <person name="White J."/>
            <person name="Yandava C."/>
            <person name="Burger G."/>
            <person name="Gray M.W."/>
            <person name="Holland P.W.H."/>
            <person name="King N."/>
            <person name="Lang F.B.F."/>
            <person name="Roger A.J."/>
            <person name="Ruiz-Trillo I."/>
            <person name="Lander E."/>
            <person name="Nusbaum C."/>
        </authorList>
    </citation>
    <scope>NUCLEOTIDE SEQUENCE [LARGE SCALE GENOMIC DNA]</scope>
    <source>
        <strain evidence="7 8">DAOM BR117</strain>
    </source>
</reference>
<comment type="similarity">
    <text evidence="2">Belongs to the FUN14 family.</text>
</comment>
<gene>
    <name evidence="7" type="ORF">SPPG_05542</name>
</gene>
<keyword evidence="8" id="KW-1185">Reference proteome</keyword>
<dbReference type="AlphaFoldDB" id="A0A0L0HEU6"/>
<proteinExistence type="inferred from homology"/>
<evidence type="ECO:0000313" key="8">
    <source>
        <dbReference type="Proteomes" id="UP000053201"/>
    </source>
</evidence>
<dbReference type="VEuPathDB" id="FungiDB:SPPG_05542"/>
<dbReference type="STRING" id="645134.A0A0L0HEU6"/>